<evidence type="ECO:0000313" key="3">
    <source>
        <dbReference type="EMBL" id="EER33884.1"/>
    </source>
</evidence>
<dbReference type="PIRSF" id="PIRSF016511">
    <property type="entry name" value="Cyclin_Pcl"/>
    <property type="match status" value="1"/>
</dbReference>
<dbReference type="PANTHER" id="PTHR15615">
    <property type="match status" value="1"/>
</dbReference>
<dbReference type="HOGENOM" id="CLU_018149_0_1_1"/>
<evidence type="ECO:0000313" key="4">
    <source>
        <dbReference type="Proteomes" id="UP000002037"/>
    </source>
</evidence>
<dbReference type="EMBL" id="GG692397">
    <property type="protein sequence ID" value="EER33884.1"/>
    <property type="molecule type" value="Genomic_DNA"/>
</dbReference>
<evidence type="ECO:0000256" key="1">
    <source>
        <dbReference type="SAM" id="MobiDB-lite"/>
    </source>
</evidence>
<dbReference type="GO" id="GO:0000307">
    <property type="term" value="C:cyclin-dependent protein kinase holoenzyme complex"/>
    <property type="evidence" value="ECO:0007669"/>
    <property type="project" value="EnsemblFungi"/>
</dbReference>
<protein>
    <recommendedName>
        <fullName evidence="2">Cyclin N-terminal domain-containing protein</fullName>
    </recommendedName>
</protein>
<dbReference type="RefSeq" id="XP_002548405.1">
    <property type="nucleotide sequence ID" value="XM_002548359.1"/>
</dbReference>
<sequence length="319" mass="35746">MVSAIDLQALKVFLNGPITHDMIHKIVVATLQVIPCEDTKSKTYTSSNNTIKQLPSLMTFLTKLVKYTNVYTGTLMATLIYLQKLKTRLPKNAHGLPCTRHRILLSCLILSSKFHNDSSPKNKHWAKYTDGLFNIKDINLMERQLIFLLNWDLKVTNEDMCHALNSFLEPIKLEIIKQEKFKRYIKQKNEEVNSIASSISSVTSSPPSSRSSSISPVQYHYRQDSTSSISSLSSVNTSDSSVYSISPKHNNITTAAPAPINSSLVDPIIELTAQQEEFELKNFLSKKLSTSTTNNMTANTASHNFNFAPSYGYNVANAF</sequence>
<evidence type="ECO:0000259" key="2">
    <source>
        <dbReference type="Pfam" id="PF00134"/>
    </source>
</evidence>
<dbReference type="InterPro" id="IPR006671">
    <property type="entry name" value="Cyclin_N"/>
</dbReference>
<dbReference type="GO" id="GO:0032878">
    <property type="term" value="P:regulation of establishment or maintenance of cell polarity"/>
    <property type="evidence" value="ECO:0007669"/>
    <property type="project" value="EnsemblFungi"/>
</dbReference>
<dbReference type="eggNOG" id="KOG1674">
    <property type="taxonomic scope" value="Eukaryota"/>
</dbReference>
<dbReference type="InterPro" id="IPR012104">
    <property type="entry name" value="PHO85_cyclin_1/2/9"/>
</dbReference>
<feature type="domain" description="Cyclin N-terminal" evidence="2">
    <location>
        <begin position="50"/>
        <end position="153"/>
    </location>
</feature>
<dbReference type="PANTHER" id="PTHR15615:SF114">
    <property type="entry name" value="PHO85 CYCLIN-1"/>
    <property type="match status" value="1"/>
</dbReference>
<dbReference type="GO" id="GO:0051726">
    <property type="term" value="P:regulation of cell cycle"/>
    <property type="evidence" value="ECO:0007669"/>
    <property type="project" value="InterPro"/>
</dbReference>
<dbReference type="GO" id="GO:0031106">
    <property type="term" value="P:septin ring organization"/>
    <property type="evidence" value="ECO:0007669"/>
    <property type="project" value="EnsemblFungi"/>
</dbReference>
<dbReference type="GO" id="GO:0000131">
    <property type="term" value="C:incipient cellular bud site"/>
    <property type="evidence" value="ECO:0007669"/>
    <property type="project" value="EnsemblFungi"/>
</dbReference>
<dbReference type="Gene3D" id="1.10.472.10">
    <property type="entry name" value="Cyclin-like"/>
    <property type="match status" value="1"/>
</dbReference>
<dbReference type="GO" id="GO:0016239">
    <property type="term" value="P:positive regulation of macroautophagy"/>
    <property type="evidence" value="ECO:0007669"/>
    <property type="project" value="EnsemblFungi"/>
</dbReference>
<proteinExistence type="predicted"/>
<dbReference type="GeneID" id="8302091"/>
<organism evidence="3 4">
    <name type="scientific">Candida tropicalis (strain ATCC MYA-3404 / T1)</name>
    <name type="common">Yeast</name>
    <dbReference type="NCBI Taxonomy" id="294747"/>
    <lineage>
        <taxon>Eukaryota</taxon>
        <taxon>Fungi</taxon>
        <taxon>Dikarya</taxon>
        <taxon>Ascomycota</taxon>
        <taxon>Saccharomycotina</taxon>
        <taxon>Pichiomycetes</taxon>
        <taxon>Debaryomycetaceae</taxon>
        <taxon>Candida/Lodderomyces clade</taxon>
        <taxon>Candida</taxon>
    </lineage>
</organism>
<dbReference type="AlphaFoldDB" id="C5M8I0"/>
<dbReference type="GO" id="GO:0051302">
    <property type="term" value="P:regulation of cell division"/>
    <property type="evidence" value="ECO:0007669"/>
    <property type="project" value="EnsemblFungi"/>
</dbReference>
<dbReference type="VEuPathDB" id="FungiDB:CTRG_02702"/>
<dbReference type="KEGG" id="ctp:CTRG_02702"/>
<dbReference type="SUPFAM" id="SSF47954">
    <property type="entry name" value="Cyclin-like"/>
    <property type="match status" value="1"/>
</dbReference>
<dbReference type="OrthoDB" id="10250320at2759"/>
<gene>
    <name evidence="3" type="ORF">CTRG_02702</name>
</gene>
<name>C5M8I0_CANTT</name>
<feature type="region of interest" description="Disordered" evidence="1">
    <location>
        <begin position="198"/>
        <end position="217"/>
    </location>
</feature>
<accession>C5M8I0</accession>
<dbReference type="InterPro" id="IPR036915">
    <property type="entry name" value="Cyclin-like_sf"/>
</dbReference>
<dbReference type="GO" id="GO:0016538">
    <property type="term" value="F:cyclin-dependent protein serine/threonine kinase regulator activity"/>
    <property type="evidence" value="ECO:0007669"/>
    <property type="project" value="EnsemblFungi"/>
</dbReference>
<dbReference type="GO" id="GO:0019901">
    <property type="term" value="F:protein kinase binding"/>
    <property type="evidence" value="ECO:0007669"/>
    <property type="project" value="InterPro"/>
</dbReference>
<dbReference type="STRING" id="294747.C5M8I0"/>
<dbReference type="Pfam" id="PF00134">
    <property type="entry name" value="Cyclin_N"/>
    <property type="match status" value="1"/>
</dbReference>
<dbReference type="InterPro" id="IPR013922">
    <property type="entry name" value="Cyclin_PHO80-like"/>
</dbReference>
<dbReference type="GO" id="GO:0005634">
    <property type="term" value="C:nucleus"/>
    <property type="evidence" value="ECO:0007669"/>
    <property type="project" value="EnsemblFungi"/>
</dbReference>
<reference evidence="3 4" key="1">
    <citation type="journal article" date="2009" name="Nature">
        <title>Evolution of pathogenicity and sexual reproduction in eight Candida genomes.</title>
        <authorList>
            <person name="Butler G."/>
            <person name="Rasmussen M.D."/>
            <person name="Lin M.F."/>
            <person name="Santos M.A."/>
            <person name="Sakthikumar S."/>
            <person name="Munro C.A."/>
            <person name="Rheinbay E."/>
            <person name="Grabherr M."/>
            <person name="Forche A."/>
            <person name="Reedy J.L."/>
            <person name="Agrafioti I."/>
            <person name="Arnaud M.B."/>
            <person name="Bates S."/>
            <person name="Brown A.J."/>
            <person name="Brunke S."/>
            <person name="Costanzo M.C."/>
            <person name="Fitzpatrick D.A."/>
            <person name="de Groot P.W."/>
            <person name="Harris D."/>
            <person name="Hoyer L.L."/>
            <person name="Hube B."/>
            <person name="Klis F.M."/>
            <person name="Kodira C."/>
            <person name="Lennard N."/>
            <person name="Logue M.E."/>
            <person name="Martin R."/>
            <person name="Neiman A.M."/>
            <person name="Nikolaou E."/>
            <person name="Quail M.A."/>
            <person name="Quinn J."/>
            <person name="Santos M.C."/>
            <person name="Schmitzberger F.F."/>
            <person name="Sherlock G."/>
            <person name="Shah P."/>
            <person name="Silverstein K.A."/>
            <person name="Skrzypek M.S."/>
            <person name="Soll D."/>
            <person name="Staggs R."/>
            <person name="Stansfield I."/>
            <person name="Stumpf M.P."/>
            <person name="Sudbery P.E."/>
            <person name="Srikantha T."/>
            <person name="Zeng Q."/>
            <person name="Berman J."/>
            <person name="Berriman M."/>
            <person name="Heitman J."/>
            <person name="Gow N.A."/>
            <person name="Lorenz M.C."/>
            <person name="Birren B.W."/>
            <person name="Kellis M."/>
            <person name="Cuomo C.A."/>
        </authorList>
    </citation>
    <scope>NUCLEOTIDE SEQUENCE [LARGE SCALE GENOMIC DNA]</scope>
    <source>
        <strain evidence="4">ATCC MYA-3404 / T1</strain>
    </source>
</reference>
<dbReference type="CDD" id="cd20557">
    <property type="entry name" value="CYCLIN_ScPCL1-like"/>
    <property type="match status" value="1"/>
</dbReference>
<dbReference type="Proteomes" id="UP000002037">
    <property type="component" value="Unassembled WGS sequence"/>
</dbReference>
<feature type="compositionally biased region" description="Low complexity" evidence="1">
    <location>
        <begin position="198"/>
        <end position="216"/>
    </location>
</feature>
<keyword evidence="4" id="KW-1185">Reference proteome</keyword>